<dbReference type="STRING" id="407821.A0A087T3I6"/>
<protein>
    <submittedName>
        <fullName evidence="6">Hepatic triacylglycerol lipase</fullName>
    </submittedName>
</protein>
<proteinExistence type="inferred from homology"/>
<feature type="domain" description="Lipase" evidence="5">
    <location>
        <begin position="1"/>
        <end position="32"/>
    </location>
</feature>
<dbReference type="OrthoDB" id="6423666at2759"/>
<dbReference type="PANTHER" id="PTHR11610">
    <property type="entry name" value="LIPASE"/>
    <property type="match status" value="1"/>
</dbReference>
<dbReference type="GO" id="GO:0016298">
    <property type="term" value="F:lipase activity"/>
    <property type="evidence" value="ECO:0007669"/>
    <property type="project" value="InterPro"/>
</dbReference>
<comment type="similarity">
    <text evidence="2 4">Belongs to the AB hydrolase superfamily. Lipase family.</text>
</comment>
<gene>
    <name evidence="6" type="ORF">X975_13334</name>
</gene>
<reference evidence="6 7" key="1">
    <citation type="submission" date="2013-11" db="EMBL/GenBank/DDBJ databases">
        <title>Genome sequencing of Stegodyphus mimosarum.</title>
        <authorList>
            <person name="Bechsgaard J."/>
        </authorList>
    </citation>
    <scope>NUCLEOTIDE SEQUENCE [LARGE SCALE GENOMIC DNA]</scope>
</reference>
<dbReference type="InterPro" id="IPR029058">
    <property type="entry name" value="AB_hydrolase_fold"/>
</dbReference>
<dbReference type="Proteomes" id="UP000054359">
    <property type="component" value="Unassembled WGS sequence"/>
</dbReference>
<keyword evidence="7" id="KW-1185">Reference proteome</keyword>
<feature type="domain" description="Lipase" evidence="5">
    <location>
        <begin position="67"/>
        <end position="147"/>
    </location>
</feature>
<dbReference type="EMBL" id="KK113242">
    <property type="protein sequence ID" value="KFM59675.1"/>
    <property type="molecule type" value="Genomic_DNA"/>
</dbReference>
<dbReference type="OMA" id="AILCSHI"/>
<evidence type="ECO:0000259" key="5">
    <source>
        <dbReference type="Pfam" id="PF00151"/>
    </source>
</evidence>
<evidence type="ECO:0000256" key="1">
    <source>
        <dbReference type="ARBA" id="ARBA00004613"/>
    </source>
</evidence>
<evidence type="ECO:0000256" key="3">
    <source>
        <dbReference type="ARBA" id="ARBA00022525"/>
    </source>
</evidence>
<organism evidence="6 7">
    <name type="scientific">Stegodyphus mimosarum</name>
    <name type="common">African social velvet spider</name>
    <dbReference type="NCBI Taxonomy" id="407821"/>
    <lineage>
        <taxon>Eukaryota</taxon>
        <taxon>Metazoa</taxon>
        <taxon>Ecdysozoa</taxon>
        <taxon>Arthropoda</taxon>
        <taxon>Chelicerata</taxon>
        <taxon>Arachnida</taxon>
        <taxon>Araneae</taxon>
        <taxon>Araneomorphae</taxon>
        <taxon>Entelegynae</taxon>
        <taxon>Eresoidea</taxon>
        <taxon>Eresidae</taxon>
        <taxon>Stegodyphus</taxon>
    </lineage>
</organism>
<dbReference type="InterPro" id="IPR013818">
    <property type="entry name" value="Lipase"/>
</dbReference>
<evidence type="ECO:0000256" key="2">
    <source>
        <dbReference type="ARBA" id="ARBA00010701"/>
    </source>
</evidence>
<dbReference type="SUPFAM" id="SSF53474">
    <property type="entry name" value="alpha/beta-Hydrolases"/>
    <property type="match status" value="1"/>
</dbReference>
<evidence type="ECO:0000313" key="6">
    <source>
        <dbReference type="EMBL" id="KFM59675.1"/>
    </source>
</evidence>
<dbReference type="GO" id="GO:0016042">
    <property type="term" value="P:lipid catabolic process"/>
    <property type="evidence" value="ECO:0007669"/>
    <property type="project" value="TreeGrafter"/>
</dbReference>
<dbReference type="AlphaFoldDB" id="A0A087T3I6"/>
<dbReference type="InterPro" id="IPR000734">
    <property type="entry name" value="TAG_lipase"/>
</dbReference>
<keyword evidence="3" id="KW-0964">Secreted</keyword>
<comment type="subcellular location">
    <subcellularLocation>
        <location evidence="1">Secreted</location>
    </subcellularLocation>
</comment>
<evidence type="ECO:0000256" key="4">
    <source>
        <dbReference type="RuleBase" id="RU004262"/>
    </source>
</evidence>
<dbReference type="Gene3D" id="3.40.50.1820">
    <property type="entry name" value="alpha/beta hydrolase"/>
    <property type="match status" value="1"/>
</dbReference>
<accession>A0A087T3I6</accession>
<feature type="non-terminal residue" evidence="6">
    <location>
        <position position="184"/>
    </location>
</feature>
<evidence type="ECO:0000313" key="7">
    <source>
        <dbReference type="Proteomes" id="UP000054359"/>
    </source>
</evidence>
<dbReference type="GO" id="GO:0005615">
    <property type="term" value="C:extracellular space"/>
    <property type="evidence" value="ECO:0007669"/>
    <property type="project" value="TreeGrafter"/>
</dbReference>
<name>A0A087T3I6_STEMI</name>
<dbReference type="Pfam" id="PF00151">
    <property type="entry name" value="Lipase"/>
    <property type="match status" value="2"/>
</dbReference>
<sequence>MFLCFGLKGPIGHFDFYPNGGENQPGCRSVEEAESDIFNEISSNLLKLFTLIKKLNSGNSQEIPKSIDAILCSHIRAYELFIASIKYPSCKFKSTQCDNITNVVRDTCGVCEDNCVIMGFYSINDKQLAQKDTSIVLYLNTTEGLPYCLVKLGCSKVRYYSYTIRFSPDIKVKVGLQNFGRHQS</sequence>